<reference evidence="3" key="1">
    <citation type="submission" date="2025-08" db="UniProtKB">
        <authorList>
            <consortium name="RefSeq"/>
        </authorList>
    </citation>
    <scope>IDENTIFICATION</scope>
</reference>
<protein>
    <submittedName>
        <fullName evidence="3">Uncharacterized protein LOC106812457</fullName>
    </submittedName>
</protein>
<feature type="transmembrane region" description="Helical" evidence="1">
    <location>
        <begin position="21"/>
        <end position="45"/>
    </location>
</feature>
<evidence type="ECO:0000313" key="3">
    <source>
        <dbReference type="RefSeq" id="XP_014671828.1"/>
    </source>
</evidence>
<keyword evidence="1" id="KW-0472">Membrane</keyword>
<dbReference type="GeneID" id="106812457"/>
<evidence type="ECO:0000313" key="2">
    <source>
        <dbReference type="Proteomes" id="UP000695022"/>
    </source>
</evidence>
<gene>
    <name evidence="3" type="primary">LOC106812457</name>
</gene>
<dbReference type="Proteomes" id="UP000695022">
    <property type="component" value="Unplaced"/>
</dbReference>
<sequence>MQPDIPNVQSARASRFPGYQAAYLFIGYLVAQAVSFFLSFLVYLLEENLRTSFSDTTLPFLIALCVCISCYFVPPLVNKRLFLQKKLKEFEPDYYVSLDNSDVKYVNAGLRSANSECNVKTR</sequence>
<evidence type="ECO:0000256" key="1">
    <source>
        <dbReference type="SAM" id="Phobius"/>
    </source>
</evidence>
<keyword evidence="1" id="KW-1133">Transmembrane helix</keyword>
<organism evidence="2 3">
    <name type="scientific">Priapulus caudatus</name>
    <name type="common">Priapulid worm</name>
    <dbReference type="NCBI Taxonomy" id="37621"/>
    <lineage>
        <taxon>Eukaryota</taxon>
        <taxon>Metazoa</taxon>
        <taxon>Ecdysozoa</taxon>
        <taxon>Scalidophora</taxon>
        <taxon>Priapulida</taxon>
        <taxon>Priapulimorpha</taxon>
        <taxon>Priapulimorphida</taxon>
        <taxon>Priapulidae</taxon>
        <taxon>Priapulus</taxon>
    </lineage>
</organism>
<accession>A0ABM1EI07</accession>
<keyword evidence="2" id="KW-1185">Reference proteome</keyword>
<feature type="transmembrane region" description="Helical" evidence="1">
    <location>
        <begin position="57"/>
        <end position="77"/>
    </location>
</feature>
<name>A0ABM1EI07_PRICU</name>
<keyword evidence="1" id="KW-0812">Transmembrane</keyword>
<dbReference type="RefSeq" id="XP_014671828.1">
    <property type="nucleotide sequence ID" value="XM_014816342.1"/>
</dbReference>
<proteinExistence type="predicted"/>